<reference evidence="2 3" key="1">
    <citation type="submission" date="2020-04" db="EMBL/GenBank/DDBJ databases">
        <title>Rhizobium sp. S-51 isolated from soil.</title>
        <authorList>
            <person name="Dahal R.H."/>
        </authorList>
    </citation>
    <scope>NUCLEOTIDE SEQUENCE [LARGE SCALE GENOMIC DNA]</scope>
    <source>
        <strain evidence="2 3">S-51</strain>
    </source>
</reference>
<dbReference type="AlphaFoldDB" id="A0A7Y0FW87"/>
<organism evidence="2 3">
    <name type="scientific">Rhizobium terricola</name>
    <dbReference type="NCBI Taxonomy" id="2728849"/>
    <lineage>
        <taxon>Bacteria</taxon>
        <taxon>Pseudomonadati</taxon>
        <taxon>Pseudomonadota</taxon>
        <taxon>Alphaproteobacteria</taxon>
        <taxon>Hyphomicrobiales</taxon>
        <taxon>Rhizobiaceae</taxon>
        <taxon>Rhizobium/Agrobacterium group</taxon>
        <taxon>Rhizobium</taxon>
    </lineage>
</organism>
<dbReference type="EMBL" id="JABBGK010000002">
    <property type="protein sequence ID" value="NML75268.1"/>
    <property type="molecule type" value="Genomic_DNA"/>
</dbReference>
<sequence length="61" mass="6656">MAKTSTFKQIDAKRLLAAALSAGFETATVVIHPDGRIEVSASIADQQDSRPANTWDEVLRR</sequence>
<feature type="region of interest" description="Disordered" evidence="1">
    <location>
        <begin position="42"/>
        <end position="61"/>
    </location>
</feature>
<dbReference type="RefSeq" id="WP_169592086.1">
    <property type="nucleotide sequence ID" value="NZ_JABBGK010000002.1"/>
</dbReference>
<evidence type="ECO:0000256" key="1">
    <source>
        <dbReference type="SAM" id="MobiDB-lite"/>
    </source>
</evidence>
<evidence type="ECO:0000313" key="2">
    <source>
        <dbReference type="EMBL" id="NML75268.1"/>
    </source>
</evidence>
<protein>
    <submittedName>
        <fullName evidence="2">Uncharacterized protein</fullName>
    </submittedName>
</protein>
<accession>A0A7Y0FW87</accession>
<dbReference type="Proteomes" id="UP000541470">
    <property type="component" value="Unassembled WGS sequence"/>
</dbReference>
<comment type="caution">
    <text evidence="2">The sequence shown here is derived from an EMBL/GenBank/DDBJ whole genome shotgun (WGS) entry which is preliminary data.</text>
</comment>
<proteinExistence type="predicted"/>
<keyword evidence="3" id="KW-1185">Reference proteome</keyword>
<evidence type="ECO:0000313" key="3">
    <source>
        <dbReference type="Proteomes" id="UP000541470"/>
    </source>
</evidence>
<feature type="compositionally biased region" description="Polar residues" evidence="1">
    <location>
        <begin position="43"/>
        <end position="52"/>
    </location>
</feature>
<gene>
    <name evidence="2" type="ORF">HHL25_14145</name>
</gene>
<name>A0A7Y0FW87_9HYPH</name>